<dbReference type="Proteomes" id="UP000264353">
    <property type="component" value="Chromosome A8"/>
</dbReference>
<proteinExistence type="predicted"/>
<accession>A0A397YI88</accession>
<evidence type="ECO:0000313" key="2">
    <source>
        <dbReference type="Proteomes" id="UP000264353"/>
    </source>
</evidence>
<reference evidence="1 2" key="1">
    <citation type="submission" date="2018-06" db="EMBL/GenBank/DDBJ databases">
        <title>WGS assembly of Brassica rapa FPsc.</title>
        <authorList>
            <person name="Bowman J."/>
            <person name="Kohchi T."/>
            <person name="Yamato K."/>
            <person name="Jenkins J."/>
            <person name="Shu S."/>
            <person name="Ishizaki K."/>
            <person name="Yamaoka S."/>
            <person name="Nishihama R."/>
            <person name="Nakamura Y."/>
            <person name="Berger F."/>
            <person name="Adam C."/>
            <person name="Aki S."/>
            <person name="Althoff F."/>
            <person name="Araki T."/>
            <person name="Arteaga-Vazquez M."/>
            <person name="Balasubrmanian S."/>
            <person name="Bauer D."/>
            <person name="Boehm C."/>
            <person name="Briginshaw L."/>
            <person name="Caballero-Perez J."/>
            <person name="Catarino B."/>
            <person name="Chen F."/>
            <person name="Chiyoda S."/>
            <person name="Chovatia M."/>
            <person name="Davies K."/>
            <person name="Delmans M."/>
            <person name="Demura T."/>
            <person name="Dierschke T."/>
            <person name="Dolan L."/>
            <person name="Dorantes-Acosta A."/>
            <person name="Eklund D."/>
            <person name="Florent S."/>
            <person name="Flores-Sandoval E."/>
            <person name="Fujiyama A."/>
            <person name="Fukuzawa H."/>
            <person name="Galik B."/>
            <person name="Grimanelli D."/>
            <person name="Grimwood J."/>
            <person name="Grossniklaus U."/>
            <person name="Hamada T."/>
            <person name="Haseloff J."/>
            <person name="Hetherington A."/>
            <person name="Higo A."/>
            <person name="Hirakawa Y."/>
            <person name="Hundley H."/>
            <person name="Ikeda Y."/>
            <person name="Inoue K."/>
            <person name="Inoue S."/>
            <person name="Ishida S."/>
            <person name="Jia Q."/>
            <person name="Kakita M."/>
            <person name="Kanazawa T."/>
            <person name="Kawai Y."/>
            <person name="Kawashima T."/>
            <person name="Kennedy M."/>
            <person name="Kinose K."/>
            <person name="Kinoshita T."/>
            <person name="Kohara Y."/>
            <person name="Koide E."/>
            <person name="Komatsu K."/>
            <person name="Kopischke S."/>
            <person name="Kubo M."/>
            <person name="Kyozuka J."/>
            <person name="Lagercrantz U."/>
            <person name="Lin S."/>
            <person name="Lindquist E."/>
            <person name="Lipzen A."/>
            <person name="Lu C."/>
            <person name="Luna E."/>
            <person name="Martienssen R."/>
            <person name="Minamino N."/>
            <person name="Mizutani M."/>
            <person name="Mizutani M."/>
            <person name="Mochizuki N."/>
            <person name="Monte I."/>
            <person name="Mosher R."/>
            <person name="Nagasaki H."/>
            <person name="Nakagami H."/>
            <person name="Naramoto S."/>
            <person name="Nishitani K."/>
            <person name="Ohtani M."/>
            <person name="Okamoto T."/>
            <person name="Okumura M."/>
            <person name="Phillips J."/>
            <person name="Pollak B."/>
            <person name="Reinders A."/>
            <person name="Roevekamp M."/>
            <person name="Sano R."/>
            <person name="Sawa S."/>
            <person name="Schmid M."/>
            <person name="Shirakawa M."/>
            <person name="Solano R."/>
            <person name="Spunde A."/>
            <person name="Suetsugu N."/>
            <person name="Sugano S."/>
            <person name="Sugiyama A."/>
            <person name="Sun R."/>
            <person name="Suzuki Y."/>
            <person name="Takenaka M."/>
            <person name="Takezawa D."/>
            <person name="Tomogane H."/>
            <person name="Tsuzuki M."/>
            <person name="Ueda T."/>
            <person name="Umeda M."/>
            <person name="Ward J."/>
            <person name="Watanabe Y."/>
            <person name="Yazaki K."/>
            <person name="Yokoyama R."/>
            <person name="Yoshitake Y."/>
            <person name="Yotsui I."/>
            <person name="Zachgo S."/>
            <person name="Schmutz J."/>
        </authorList>
    </citation>
    <scope>NUCLEOTIDE SEQUENCE [LARGE SCALE GENOMIC DNA]</scope>
    <source>
        <strain evidence="2">cv. B-3</strain>
    </source>
</reference>
<dbReference type="EMBL" id="CM010635">
    <property type="protein sequence ID" value="RID52538.1"/>
    <property type="molecule type" value="Genomic_DNA"/>
</dbReference>
<sequence length="142" mass="15842">MTAKFSHEIDNSPEPEDAGTIRVTATIFGEDKNLTFTTLSLAKDFIDDENDECKSKEDLNYFLMEAGITDDLSCDAIMKLILYVDEVTCPTSSEYSPGCALKVRLDLVPNYLDDECIIKWVETNPVCPLCLLVGLPCECEDQ</sequence>
<gene>
    <name evidence="1" type="ORF">BRARA_H03127</name>
</gene>
<evidence type="ECO:0000313" key="1">
    <source>
        <dbReference type="EMBL" id="RID52538.1"/>
    </source>
</evidence>
<name>A0A397YI88_BRACM</name>
<dbReference type="AlphaFoldDB" id="A0A397YI88"/>
<protein>
    <submittedName>
        <fullName evidence="1">Uncharacterized protein</fullName>
    </submittedName>
</protein>
<organism evidence="1 2">
    <name type="scientific">Brassica campestris</name>
    <name type="common">Field mustard</name>
    <dbReference type="NCBI Taxonomy" id="3711"/>
    <lineage>
        <taxon>Eukaryota</taxon>
        <taxon>Viridiplantae</taxon>
        <taxon>Streptophyta</taxon>
        <taxon>Embryophyta</taxon>
        <taxon>Tracheophyta</taxon>
        <taxon>Spermatophyta</taxon>
        <taxon>Magnoliopsida</taxon>
        <taxon>eudicotyledons</taxon>
        <taxon>Gunneridae</taxon>
        <taxon>Pentapetalae</taxon>
        <taxon>rosids</taxon>
        <taxon>malvids</taxon>
        <taxon>Brassicales</taxon>
        <taxon>Brassicaceae</taxon>
        <taxon>Brassiceae</taxon>
        <taxon>Brassica</taxon>
    </lineage>
</organism>